<reference evidence="2" key="1">
    <citation type="submission" date="2025-08" db="UniProtKB">
        <authorList>
            <consortium name="Ensembl"/>
        </authorList>
    </citation>
    <scope>IDENTIFICATION</scope>
</reference>
<sequence>GLNRTKGSGKTSTLNTILSRESSQRVRRTAQCVVGTGVVGRTVAVLDTPGCFSITSDLLVASCAILLVVNVSTPNTHTIQGGMTAEHVKNG</sequence>
<dbReference type="AlphaFoldDB" id="A0A8C9XPV6"/>
<accession>A0A8C9XPV6</accession>
<feature type="region of interest" description="Disordered" evidence="1">
    <location>
        <begin position="1"/>
        <end position="22"/>
    </location>
</feature>
<dbReference type="InterPro" id="IPR027417">
    <property type="entry name" value="P-loop_NTPase"/>
</dbReference>
<organism evidence="2 3">
    <name type="scientific">Sander lucioperca</name>
    <name type="common">Pike-perch</name>
    <name type="synonym">Perca lucioperca</name>
    <dbReference type="NCBI Taxonomy" id="283035"/>
    <lineage>
        <taxon>Eukaryota</taxon>
        <taxon>Metazoa</taxon>
        <taxon>Chordata</taxon>
        <taxon>Craniata</taxon>
        <taxon>Vertebrata</taxon>
        <taxon>Euteleostomi</taxon>
        <taxon>Actinopterygii</taxon>
        <taxon>Neopterygii</taxon>
        <taxon>Teleostei</taxon>
        <taxon>Neoteleostei</taxon>
        <taxon>Acanthomorphata</taxon>
        <taxon>Eupercaria</taxon>
        <taxon>Perciformes</taxon>
        <taxon>Percoidei</taxon>
        <taxon>Percidae</taxon>
        <taxon>Luciopercinae</taxon>
        <taxon>Sander</taxon>
    </lineage>
</organism>
<dbReference type="Gene3D" id="3.40.50.300">
    <property type="entry name" value="P-loop containing nucleotide triphosphate hydrolases"/>
    <property type="match status" value="1"/>
</dbReference>
<proteinExistence type="predicted"/>
<name>A0A8C9XPV6_SANLU</name>
<protein>
    <recommendedName>
        <fullName evidence="4">AIG1-type G domain-containing protein</fullName>
    </recommendedName>
</protein>
<evidence type="ECO:0000313" key="3">
    <source>
        <dbReference type="Proteomes" id="UP000694568"/>
    </source>
</evidence>
<evidence type="ECO:0008006" key="4">
    <source>
        <dbReference type="Google" id="ProtNLM"/>
    </source>
</evidence>
<dbReference type="Ensembl" id="ENSSLUT00000012631.1">
    <property type="protein sequence ID" value="ENSSLUP00000012217.1"/>
    <property type="gene ID" value="ENSSLUG00000005801.1"/>
</dbReference>
<evidence type="ECO:0000256" key="1">
    <source>
        <dbReference type="SAM" id="MobiDB-lite"/>
    </source>
</evidence>
<dbReference type="SUPFAM" id="SSF52540">
    <property type="entry name" value="P-loop containing nucleoside triphosphate hydrolases"/>
    <property type="match status" value="1"/>
</dbReference>
<dbReference type="Proteomes" id="UP000694568">
    <property type="component" value="Unplaced"/>
</dbReference>
<keyword evidence="3" id="KW-1185">Reference proteome</keyword>
<evidence type="ECO:0000313" key="2">
    <source>
        <dbReference type="Ensembl" id="ENSSLUP00000012217.1"/>
    </source>
</evidence>
<reference evidence="2" key="2">
    <citation type="submission" date="2025-09" db="UniProtKB">
        <authorList>
            <consortium name="Ensembl"/>
        </authorList>
    </citation>
    <scope>IDENTIFICATION</scope>
</reference>
<dbReference type="GeneTree" id="ENSGT01010000228294"/>
<feature type="compositionally biased region" description="Polar residues" evidence="1">
    <location>
        <begin position="1"/>
        <end position="21"/>
    </location>
</feature>